<dbReference type="PANTHER" id="PTHR33498">
    <property type="entry name" value="TRANSPOSASE FOR INSERTION SEQUENCE ELEMENT IS1557"/>
    <property type="match status" value="1"/>
</dbReference>
<evidence type="ECO:0000259" key="1">
    <source>
        <dbReference type="Pfam" id="PF01610"/>
    </source>
</evidence>
<keyword evidence="3" id="KW-1185">Reference proteome</keyword>
<evidence type="ECO:0000313" key="2">
    <source>
        <dbReference type="EMBL" id="GAA4238078.1"/>
    </source>
</evidence>
<dbReference type="InterPro" id="IPR002560">
    <property type="entry name" value="Transposase_DDE"/>
</dbReference>
<protein>
    <recommendedName>
        <fullName evidence="1">Transposase IS204/IS1001/IS1096/IS1165 DDE domain-containing protein</fullName>
    </recommendedName>
</protein>
<dbReference type="Proteomes" id="UP001501710">
    <property type="component" value="Unassembled WGS sequence"/>
</dbReference>
<comment type="caution">
    <text evidence="2">The sequence shown here is derived from an EMBL/GenBank/DDBJ whole genome shotgun (WGS) entry which is preliminary data.</text>
</comment>
<gene>
    <name evidence="2" type="ORF">GCM10022254_52470</name>
</gene>
<name>A0ABP8CDU3_9ACTN</name>
<dbReference type="PANTHER" id="PTHR33498:SF1">
    <property type="entry name" value="TRANSPOSASE FOR INSERTION SEQUENCE ELEMENT IS1557"/>
    <property type="match status" value="1"/>
</dbReference>
<accession>A0ABP8CDU3</accession>
<feature type="domain" description="Transposase IS204/IS1001/IS1096/IS1165 DDE" evidence="1">
    <location>
        <begin position="22"/>
        <end position="94"/>
    </location>
</feature>
<reference evidence="3" key="1">
    <citation type="journal article" date="2019" name="Int. J. Syst. Evol. Microbiol.">
        <title>The Global Catalogue of Microorganisms (GCM) 10K type strain sequencing project: providing services to taxonomists for standard genome sequencing and annotation.</title>
        <authorList>
            <consortium name="The Broad Institute Genomics Platform"/>
            <consortium name="The Broad Institute Genome Sequencing Center for Infectious Disease"/>
            <person name="Wu L."/>
            <person name="Ma J."/>
        </authorList>
    </citation>
    <scope>NUCLEOTIDE SEQUENCE [LARGE SCALE GENOMIC DNA]</scope>
    <source>
        <strain evidence="3">JCM 17440</strain>
    </source>
</reference>
<proteinExistence type="predicted"/>
<dbReference type="Pfam" id="PF01610">
    <property type="entry name" value="DDE_Tnp_ISL3"/>
    <property type="match status" value="1"/>
</dbReference>
<dbReference type="EMBL" id="BAABAS010000020">
    <property type="protein sequence ID" value="GAA4238078.1"/>
    <property type="molecule type" value="Genomic_DNA"/>
</dbReference>
<sequence>MNSLAALVRGFARLLVPAVDNADRLQEWITTAEEANLPYMHSFIRGLRLDQAAVHAALTREYHNGGTEGVNTKTKLIKRQMYGRPGFRLLRHRILLG</sequence>
<evidence type="ECO:0000313" key="3">
    <source>
        <dbReference type="Proteomes" id="UP001501710"/>
    </source>
</evidence>
<dbReference type="InterPro" id="IPR047951">
    <property type="entry name" value="Transpos_ISL3"/>
</dbReference>
<organism evidence="2 3">
    <name type="scientific">Actinomadura meridiana</name>
    <dbReference type="NCBI Taxonomy" id="559626"/>
    <lineage>
        <taxon>Bacteria</taxon>
        <taxon>Bacillati</taxon>
        <taxon>Actinomycetota</taxon>
        <taxon>Actinomycetes</taxon>
        <taxon>Streptosporangiales</taxon>
        <taxon>Thermomonosporaceae</taxon>
        <taxon>Actinomadura</taxon>
    </lineage>
</organism>